<protein>
    <submittedName>
        <fullName evidence="2">Membrane protein-like protein</fullName>
    </submittedName>
</protein>
<dbReference type="Proteomes" id="UP000033918">
    <property type="component" value="Unassembled WGS sequence"/>
</dbReference>
<dbReference type="AlphaFoldDB" id="A0A0G0UJ11"/>
<dbReference type="InterPro" id="IPR010406">
    <property type="entry name" value="DUF1003"/>
</dbReference>
<feature type="transmembrane region" description="Helical" evidence="1">
    <location>
        <begin position="35"/>
        <end position="62"/>
    </location>
</feature>
<keyword evidence="1" id="KW-0472">Membrane</keyword>
<sequence length="148" mass="17862">MWEHMPSFEELKKLRKPIENINVKHKESLTRLERFAVLITDHIGTAGFFVIISIWTVVWIFWNTFGPREARFDPFPAFVLWIFVSNIIQIFLLPLIMVSQNLQNRYDELRNKAEFELNLKSEREIDHILFHLEEQRKTISEILEKHKK</sequence>
<evidence type="ECO:0000313" key="3">
    <source>
        <dbReference type="Proteomes" id="UP000033918"/>
    </source>
</evidence>
<dbReference type="PANTHER" id="PTHR41386">
    <property type="entry name" value="INTEGRAL MEMBRANE PROTEIN-RELATED"/>
    <property type="match status" value="1"/>
</dbReference>
<dbReference type="EMBL" id="LCAK01000003">
    <property type="protein sequence ID" value="KKR88764.1"/>
    <property type="molecule type" value="Genomic_DNA"/>
</dbReference>
<accession>A0A0G0UJ11</accession>
<reference evidence="2 3" key="1">
    <citation type="journal article" date="2015" name="Nature">
        <title>rRNA introns, odd ribosomes, and small enigmatic genomes across a large radiation of phyla.</title>
        <authorList>
            <person name="Brown C.T."/>
            <person name="Hug L.A."/>
            <person name="Thomas B.C."/>
            <person name="Sharon I."/>
            <person name="Castelle C.J."/>
            <person name="Singh A."/>
            <person name="Wilkins M.J."/>
            <person name="Williams K.H."/>
            <person name="Banfield J.F."/>
        </authorList>
    </citation>
    <scope>NUCLEOTIDE SEQUENCE [LARGE SCALE GENOMIC DNA]</scope>
</reference>
<evidence type="ECO:0000256" key="1">
    <source>
        <dbReference type="SAM" id="Phobius"/>
    </source>
</evidence>
<dbReference type="PANTHER" id="PTHR41386:SF1">
    <property type="entry name" value="MEMBRANE PROTEIN"/>
    <property type="match status" value="1"/>
</dbReference>
<name>A0A0G0UJ11_9BACT</name>
<keyword evidence="1" id="KW-1133">Transmembrane helix</keyword>
<feature type="transmembrane region" description="Helical" evidence="1">
    <location>
        <begin position="74"/>
        <end position="96"/>
    </location>
</feature>
<keyword evidence="1" id="KW-0812">Transmembrane</keyword>
<gene>
    <name evidence="2" type="ORF">UU38_C0003G0015</name>
</gene>
<dbReference type="Pfam" id="PF06210">
    <property type="entry name" value="DUF1003"/>
    <property type="match status" value="1"/>
</dbReference>
<proteinExistence type="predicted"/>
<comment type="caution">
    <text evidence="2">The sequence shown here is derived from an EMBL/GenBank/DDBJ whole genome shotgun (WGS) entry which is preliminary data.</text>
</comment>
<evidence type="ECO:0000313" key="2">
    <source>
        <dbReference type="EMBL" id="KKR88764.1"/>
    </source>
</evidence>
<organism evidence="2 3">
    <name type="scientific">Candidatus Wolfebacteria bacterium GW2011_GWB1_41_12</name>
    <dbReference type="NCBI Taxonomy" id="1619006"/>
    <lineage>
        <taxon>Bacteria</taxon>
        <taxon>Candidatus Wolfeibacteriota</taxon>
    </lineage>
</organism>